<dbReference type="InterPro" id="IPR007848">
    <property type="entry name" value="Small_mtfrase_dom"/>
</dbReference>
<dbReference type="EMBL" id="QUNS01000004">
    <property type="protein sequence ID" value="REH50673.1"/>
    <property type="molecule type" value="Genomic_DNA"/>
</dbReference>
<dbReference type="Proteomes" id="UP000256884">
    <property type="component" value="Unassembled WGS sequence"/>
</dbReference>
<dbReference type="Gene3D" id="3.40.50.150">
    <property type="entry name" value="Vaccinia Virus protein VP39"/>
    <property type="match status" value="2"/>
</dbReference>
<dbReference type="PANTHER" id="PTHR47816:SF5">
    <property type="entry name" value="RIBOSOMAL RNA LARGE SUBUNIT METHYLTRANSFERASE G"/>
    <property type="match status" value="1"/>
</dbReference>
<keyword evidence="4" id="KW-0808">Transferase</keyword>
<comment type="caution">
    <text evidence="8">The sequence shown here is derived from an EMBL/GenBank/DDBJ whole genome shotgun (WGS) entry which is preliminary data.</text>
</comment>
<keyword evidence="9" id="KW-1185">Reference proteome</keyword>
<dbReference type="CDD" id="cd02440">
    <property type="entry name" value="AdoMet_MTases"/>
    <property type="match status" value="1"/>
</dbReference>
<gene>
    <name evidence="8" type="ORF">C7448_104286</name>
</gene>
<sequence length="365" mass="42228">MDTTVKINSKTYKLQRYPKTSDKSLRAWSNAELLALDYIAEKEIDHLHLFNDRFGVWNCVFQNKKITTVWTYASQQKAIRQNLKLNNFSTEIDFKTPLDDLQNVEIALIKTPKSLELFELFLQQIHTVSNKKTEVVCGFMTKYFSPSFIRVAEQYFEEVTQSKAWKKVRLLILKTPKKEFQKKNLINTIQWKDKALQQYYGVFSSGSVDIGTQFFLENLVVDSRELKVLDVASGNGIIAYEVVEQNPKAEVTLLDDFNLAIESSKINLEGKKAEFLCDDTLEGLKENSFDLVVSNPPFHFEYENNIEIALNLFKGIENCLKNKGRFLLVANSHLNYSTHLTKLFSSVSVLQQNKKFQIIECIKKR</sequence>
<keyword evidence="3 8" id="KW-0489">Methyltransferase</keyword>
<dbReference type="PANTHER" id="PTHR47816">
    <property type="entry name" value="RIBOSOMAL RNA SMALL SUBUNIT METHYLTRANSFERASE C"/>
    <property type="match status" value="1"/>
</dbReference>
<dbReference type="InterPro" id="IPR046977">
    <property type="entry name" value="RsmC/RlmG"/>
</dbReference>
<accession>A0A3E0HVX2</accession>
<dbReference type="GO" id="GO:0008170">
    <property type="term" value="F:N-methyltransferase activity"/>
    <property type="evidence" value="ECO:0007669"/>
    <property type="project" value="UniProtKB-ARBA"/>
</dbReference>
<keyword evidence="2" id="KW-0698">rRNA processing</keyword>
<keyword evidence="1" id="KW-0963">Cytoplasm</keyword>
<protein>
    <submittedName>
        <fullName evidence="8">16S rRNA G1207 methylase RsmC</fullName>
    </submittedName>
</protein>
<evidence type="ECO:0000256" key="2">
    <source>
        <dbReference type="ARBA" id="ARBA00022552"/>
    </source>
</evidence>
<keyword evidence="5" id="KW-0949">S-adenosyl-L-methionine</keyword>
<dbReference type="AlphaFoldDB" id="A0A3E0HVX2"/>
<evidence type="ECO:0000256" key="4">
    <source>
        <dbReference type="ARBA" id="ARBA00022679"/>
    </source>
</evidence>
<evidence type="ECO:0000256" key="3">
    <source>
        <dbReference type="ARBA" id="ARBA00022603"/>
    </source>
</evidence>
<dbReference type="PROSITE" id="PS00092">
    <property type="entry name" value="N6_MTASE"/>
    <property type="match status" value="1"/>
</dbReference>
<dbReference type="RefSeq" id="WP_115901255.1">
    <property type="nucleotide sequence ID" value="NZ_QUNS01000004.1"/>
</dbReference>
<evidence type="ECO:0000313" key="8">
    <source>
        <dbReference type="EMBL" id="REH50673.1"/>
    </source>
</evidence>
<dbReference type="InterPro" id="IPR058679">
    <property type="entry name" value="RlmG_N"/>
</dbReference>
<evidence type="ECO:0000256" key="5">
    <source>
        <dbReference type="ARBA" id="ARBA00022691"/>
    </source>
</evidence>
<dbReference type="GO" id="GO:0032259">
    <property type="term" value="P:methylation"/>
    <property type="evidence" value="ECO:0007669"/>
    <property type="project" value="UniProtKB-KW"/>
</dbReference>
<dbReference type="GO" id="GO:0003676">
    <property type="term" value="F:nucleic acid binding"/>
    <property type="evidence" value="ECO:0007669"/>
    <property type="project" value="InterPro"/>
</dbReference>
<dbReference type="GO" id="GO:0006364">
    <property type="term" value="P:rRNA processing"/>
    <property type="evidence" value="ECO:0007669"/>
    <property type="project" value="UniProtKB-KW"/>
</dbReference>
<reference evidence="8 9" key="1">
    <citation type="submission" date="2018-08" db="EMBL/GenBank/DDBJ databases">
        <title>Genomic Encyclopedia of Type Strains, Phase IV (KMG-IV): sequencing the most valuable type-strain genomes for metagenomic binning, comparative biology and taxonomic classification.</title>
        <authorList>
            <person name="Goeker M."/>
        </authorList>
    </citation>
    <scope>NUCLEOTIDE SEQUENCE [LARGE SCALE GENOMIC DNA]</scope>
    <source>
        <strain evidence="8 9">DSM 18841</strain>
    </source>
</reference>
<dbReference type="InterPro" id="IPR029063">
    <property type="entry name" value="SAM-dependent_MTases_sf"/>
</dbReference>
<dbReference type="GO" id="GO:0008757">
    <property type="term" value="F:S-adenosylmethionine-dependent methyltransferase activity"/>
    <property type="evidence" value="ECO:0007669"/>
    <property type="project" value="InterPro"/>
</dbReference>
<name>A0A3E0HVX2_9FLAO</name>
<proteinExistence type="predicted"/>
<evidence type="ECO:0000259" key="7">
    <source>
        <dbReference type="Pfam" id="PF26049"/>
    </source>
</evidence>
<feature type="domain" description="Methyltransferase small" evidence="6">
    <location>
        <begin position="199"/>
        <end position="359"/>
    </location>
</feature>
<dbReference type="OrthoDB" id="29650at2"/>
<dbReference type="InterPro" id="IPR002052">
    <property type="entry name" value="DNA_methylase_N6_adenine_CS"/>
</dbReference>
<evidence type="ECO:0000259" key="6">
    <source>
        <dbReference type="Pfam" id="PF05175"/>
    </source>
</evidence>
<evidence type="ECO:0000256" key="1">
    <source>
        <dbReference type="ARBA" id="ARBA00022490"/>
    </source>
</evidence>
<dbReference type="Pfam" id="PF26049">
    <property type="entry name" value="RLMG_N"/>
    <property type="match status" value="1"/>
</dbReference>
<dbReference type="Pfam" id="PF05175">
    <property type="entry name" value="MTS"/>
    <property type="match status" value="1"/>
</dbReference>
<feature type="domain" description="RlmG N-terminal" evidence="7">
    <location>
        <begin position="3"/>
        <end position="174"/>
    </location>
</feature>
<dbReference type="SUPFAM" id="SSF53335">
    <property type="entry name" value="S-adenosyl-L-methionine-dependent methyltransferases"/>
    <property type="match status" value="1"/>
</dbReference>
<evidence type="ECO:0000313" key="9">
    <source>
        <dbReference type="Proteomes" id="UP000256884"/>
    </source>
</evidence>
<organism evidence="8 9">
    <name type="scientific">Tenacibaculum gallaicum</name>
    <dbReference type="NCBI Taxonomy" id="561505"/>
    <lineage>
        <taxon>Bacteria</taxon>
        <taxon>Pseudomonadati</taxon>
        <taxon>Bacteroidota</taxon>
        <taxon>Flavobacteriia</taxon>
        <taxon>Flavobacteriales</taxon>
        <taxon>Flavobacteriaceae</taxon>
        <taxon>Tenacibaculum</taxon>
    </lineage>
</organism>